<proteinExistence type="predicted"/>
<accession>A0ACB8ZTJ9</accession>
<keyword evidence="2" id="KW-1185">Reference proteome</keyword>
<reference evidence="1 2" key="2">
    <citation type="journal article" date="2022" name="Mol. Ecol. Resour.">
        <title>The genomes of chicory, endive, great burdock and yacon provide insights into Asteraceae paleo-polyploidization history and plant inulin production.</title>
        <authorList>
            <person name="Fan W."/>
            <person name="Wang S."/>
            <person name="Wang H."/>
            <person name="Wang A."/>
            <person name="Jiang F."/>
            <person name="Liu H."/>
            <person name="Zhao H."/>
            <person name="Xu D."/>
            <person name="Zhang Y."/>
        </authorList>
    </citation>
    <scope>NUCLEOTIDE SEQUENCE [LARGE SCALE GENOMIC DNA]</scope>
    <source>
        <strain evidence="2">cv. Punajuju</strain>
        <tissue evidence="1">Leaves</tissue>
    </source>
</reference>
<evidence type="ECO:0000313" key="1">
    <source>
        <dbReference type="EMBL" id="KAI3700695.1"/>
    </source>
</evidence>
<reference evidence="2" key="1">
    <citation type="journal article" date="2022" name="Mol. Ecol. Resour.">
        <title>The genomes of chicory, endive, great burdock and yacon provide insights into Asteraceae palaeo-polyploidization history and plant inulin production.</title>
        <authorList>
            <person name="Fan W."/>
            <person name="Wang S."/>
            <person name="Wang H."/>
            <person name="Wang A."/>
            <person name="Jiang F."/>
            <person name="Liu H."/>
            <person name="Zhao H."/>
            <person name="Xu D."/>
            <person name="Zhang Y."/>
        </authorList>
    </citation>
    <scope>NUCLEOTIDE SEQUENCE [LARGE SCALE GENOMIC DNA]</scope>
    <source>
        <strain evidence="2">cv. Punajuju</strain>
    </source>
</reference>
<evidence type="ECO:0000313" key="2">
    <source>
        <dbReference type="Proteomes" id="UP001055811"/>
    </source>
</evidence>
<sequence length="92" mass="10172">MGRSCKVYAHRGIPGEVSCNKDGAFQVCLSAYNGTRQASEERVALLQCQLDNERRGRQEEEVVIKNLSDQMAQTKGIVTQLMSQLAAQGEKL</sequence>
<organism evidence="1 2">
    <name type="scientific">Cichorium intybus</name>
    <name type="common">Chicory</name>
    <dbReference type="NCBI Taxonomy" id="13427"/>
    <lineage>
        <taxon>Eukaryota</taxon>
        <taxon>Viridiplantae</taxon>
        <taxon>Streptophyta</taxon>
        <taxon>Embryophyta</taxon>
        <taxon>Tracheophyta</taxon>
        <taxon>Spermatophyta</taxon>
        <taxon>Magnoliopsida</taxon>
        <taxon>eudicotyledons</taxon>
        <taxon>Gunneridae</taxon>
        <taxon>Pentapetalae</taxon>
        <taxon>asterids</taxon>
        <taxon>campanulids</taxon>
        <taxon>Asterales</taxon>
        <taxon>Asteraceae</taxon>
        <taxon>Cichorioideae</taxon>
        <taxon>Cichorieae</taxon>
        <taxon>Cichoriinae</taxon>
        <taxon>Cichorium</taxon>
    </lineage>
</organism>
<protein>
    <submittedName>
        <fullName evidence="1">Uncharacterized protein</fullName>
    </submittedName>
</protein>
<dbReference type="EMBL" id="CM042016">
    <property type="protein sequence ID" value="KAI3700695.1"/>
    <property type="molecule type" value="Genomic_DNA"/>
</dbReference>
<gene>
    <name evidence="1" type="ORF">L2E82_45332</name>
</gene>
<dbReference type="Proteomes" id="UP001055811">
    <property type="component" value="Linkage Group LG08"/>
</dbReference>
<name>A0ACB8ZTJ9_CICIN</name>
<comment type="caution">
    <text evidence="1">The sequence shown here is derived from an EMBL/GenBank/DDBJ whole genome shotgun (WGS) entry which is preliminary data.</text>
</comment>